<sequence>MHKEPEWYQAHVAAQCRKNPCLSSLERFLSERKESEHACRIATIDFIENEDGSKGCQNRFLHADDIKFAISSVDQPTNLKGRILIVEDVSRELMEFLGSSLAIDPFFLASHVYTPYREISMQTPNLATLPSRNRHQRYFNTHYHRTLELPERCDYLRQLHTVRAMNISRKLAVLPPTHGTSIGLAQHALSIHLFTQEEHGGHWLCLMLVDSSIPNGLLSLDSRDKTAKERWARFNLRTKLFLSGYEDFLDPPEVYTASADAWEPPSRLGMLEDLTYYWSRKWPADFDSTNPTLLSLCFYPLKIIAAEWMNVLAVMNYHIKRYEYSIEGQKTIAQDLDRLNTDLNSLQRWKRRNLSSQQKIRAIRSFVDSHVASHVAGGLTTTIEQGYSMNPCCLVDDFAYLTTSLTQYSERLESMLPVVMSLVQISDTRRSLAEAANISRLTYLAFVFVPLSFTSSLFSMNADISPGGRQFWIYFAVAVPITAAAFLLARPPGSPRAWLQSRIFPARSVAVQV</sequence>
<dbReference type="Pfam" id="PF01544">
    <property type="entry name" value="CorA"/>
    <property type="match status" value="1"/>
</dbReference>
<keyword evidence="4 5" id="KW-0472">Membrane</keyword>
<keyword evidence="3 5" id="KW-1133">Transmembrane helix</keyword>
<evidence type="ECO:0000313" key="6">
    <source>
        <dbReference type="EMBL" id="CRG91620.1"/>
    </source>
</evidence>
<dbReference type="SUPFAM" id="SSF144083">
    <property type="entry name" value="Magnesium transport protein CorA, transmembrane region"/>
    <property type="match status" value="1"/>
</dbReference>
<feature type="transmembrane region" description="Helical" evidence="5">
    <location>
        <begin position="441"/>
        <end position="459"/>
    </location>
</feature>
<dbReference type="InterPro" id="IPR002523">
    <property type="entry name" value="MgTranspt_CorA/ZnTranspt_ZntB"/>
</dbReference>
<comment type="subcellular location">
    <subcellularLocation>
        <location evidence="1">Membrane</location>
        <topology evidence="1">Multi-pass membrane protein</topology>
    </subcellularLocation>
</comment>
<accession>A0A0U1M9H6</accession>
<evidence type="ECO:0000256" key="5">
    <source>
        <dbReference type="SAM" id="Phobius"/>
    </source>
</evidence>
<dbReference type="GO" id="GO:0016020">
    <property type="term" value="C:membrane"/>
    <property type="evidence" value="ECO:0007669"/>
    <property type="project" value="UniProtKB-SubCell"/>
</dbReference>
<keyword evidence="2 5" id="KW-0812">Transmembrane</keyword>
<dbReference type="STRING" id="28573.A0A0U1M9H6"/>
<keyword evidence="7" id="KW-1185">Reference proteome</keyword>
<dbReference type="EMBL" id="CVMT01000010">
    <property type="protein sequence ID" value="CRG91620.1"/>
    <property type="molecule type" value="Genomic_DNA"/>
</dbReference>
<dbReference type="OMA" id="TVHRTGM"/>
<dbReference type="Gene3D" id="1.20.58.340">
    <property type="entry name" value="Magnesium transport protein CorA, transmembrane region"/>
    <property type="match status" value="1"/>
</dbReference>
<reference evidence="6 7" key="1">
    <citation type="submission" date="2015-04" db="EMBL/GenBank/DDBJ databases">
        <authorList>
            <person name="Syromyatnikov M.Y."/>
            <person name="Popov V.N."/>
        </authorList>
    </citation>
    <scope>NUCLEOTIDE SEQUENCE [LARGE SCALE GENOMIC DNA]</scope>
    <source>
        <strain evidence="6">WF-38-12</strain>
    </source>
</reference>
<evidence type="ECO:0000256" key="4">
    <source>
        <dbReference type="ARBA" id="ARBA00023136"/>
    </source>
</evidence>
<gene>
    <name evidence="6" type="ORF">PISL3812_08670</name>
</gene>
<dbReference type="GO" id="GO:0046873">
    <property type="term" value="F:metal ion transmembrane transporter activity"/>
    <property type="evidence" value="ECO:0007669"/>
    <property type="project" value="InterPro"/>
</dbReference>
<dbReference type="OrthoDB" id="3231000at2759"/>
<dbReference type="AlphaFoldDB" id="A0A0U1M9H6"/>
<evidence type="ECO:0000256" key="1">
    <source>
        <dbReference type="ARBA" id="ARBA00004141"/>
    </source>
</evidence>
<proteinExistence type="predicted"/>
<feature type="transmembrane region" description="Helical" evidence="5">
    <location>
        <begin position="471"/>
        <end position="489"/>
    </location>
</feature>
<evidence type="ECO:0000256" key="2">
    <source>
        <dbReference type="ARBA" id="ARBA00022692"/>
    </source>
</evidence>
<dbReference type="Proteomes" id="UP000054383">
    <property type="component" value="Unassembled WGS sequence"/>
</dbReference>
<evidence type="ECO:0000256" key="3">
    <source>
        <dbReference type="ARBA" id="ARBA00022989"/>
    </source>
</evidence>
<name>A0A0U1M9H6_TALIS</name>
<protein>
    <submittedName>
        <fullName evidence="6">Cytoplasmic dynein 2 heavy chain 1</fullName>
    </submittedName>
</protein>
<evidence type="ECO:0000313" key="7">
    <source>
        <dbReference type="Proteomes" id="UP000054383"/>
    </source>
</evidence>
<organism evidence="6 7">
    <name type="scientific">Talaromyces islandicus</name>
    <name type="common">Penicillium islandicum</name>
    <dbReference type="NCBI Taxonomy" id="28573"/>
    <lineage>
        <taxon>Eukaryota</taxon>
        <taxon>Fungi</taxon>
        <taxon>Dikarya</taxon>
        <taxon>Ascomycota</taxon>
        <taxon>Pezizomycotina</taxon>
        <taxon>Eurotiomycetes</taxon>
        <taxon>Eurotiomycetidae</taxon>
        <taxon>Eurotiales</taxon>
        <taxon>Trichocomaceae</taxon>
        <taxon>Talaromyces</taxon>
        <taxon>Talaromyces sect. Islandici</taxon>
    </lineage>
</organism>
<dbReference type="InterPro" id="IPR045863">
    <property type="entry name" value="CorA_TM1_TM2"/>
</dbReference>